<evidence type="ECO:0000313" key="2">
    <source>
        <dbReference type="EMBL" id="CAF4880456.1"/>
    </source>
</evidence>
<keyword evidence="3" id="KW-1185">Reference proteome</keyword>
<dbReference type="EMBL" id="CAJOBZ010000027">
    <property type="protein sequence ID" value="CAF4880456.1"/>
    <property type="molecule type" value="Genomic_DNA"/>
</dbReference>
<dbReference type="Proteomes" id="UP000663880">
    <property type="component" value="Unassembled WGS sequence"/>
</dbReference>
<comment type="caution">
    <text evidence="2">The sequence shown here is derived from an EMBL/GenBank/DDBJ whole genome shotgun (WGS) entry which is preliminary data.</text>
</comment>
<gene>
    <name evidence="2" type="ORF">PMACD_LOCUS9555</name>
</gene>
<dbReference type="OrthoDB" id="7418949at2759"/>
<dbReference type="AlphaFoldDB" id="A0A821U1N1"/>
<reference evidence="2" key="1">
    <citation type="submission" date="2021-02" db="EMBL/GenBank/DDBJ databases">
        <authorList>
            <person name="Steward A R."/>
        </authorList>
    </citation>
    <scope>NUCLEOTIDE SEQUENCE</scope>
</reference>
<sequence length="157" mass="18037">MPPRFSFQLSFCSMMKIQLFRTNPASRQTSAGNGSALLIKIFYISKLRPPLRQNKVRRSSQQIRRVWMAIRDTFLRIFGYFMNDSMIYEGGVLSGCGVREASARVAQGSTAARHWRTLHRSRDELYAARPSQPPPTLISNHPTPRYLSEFSGQSWNH</sequence>
<name>A0A821U1N1_9NEOP</name>
<protein>
    <submittedName>
        <fullName evidence="2">Uncharacterized protein</fullName>
    </submittedName>
</protein>
<proteinExistence type="predicted"/>
<feature type="region of interest" description="Disordered" evidence="1">
    <location>
        <begin position="129"/>
        <end position="157"/>
    </location>
</feature>
<accession>A0A821U1N1</accession>
<evidence type="ECO:0000313" key="3">
    <source>
        <dbReference type="Proteomes" id="UP000663880"/>
    </source>
</evidence>
<evidence type="ECO:0000256" key="1">
    <source>
        <dbReference type="SAM" id="MobiDB-lite"/>
    </source>
</evidence>
<organism evidence="2 3">
    <name type="scientific">Pieris macdunnoughi</name>
    <dbReference type="NCBI Taxonomy" id="345717"/>
    <lineage>
        <taxon>Eukaryota</taxon>
        <taxon>Metazoa</taxon>
        <taxon>Ecdysozoa</taxon>
        <taxon>Arthropoda</taxon>
        <taxon>Hexapoda</taxon>
        <taxon>Insecta</taxon>
        <taxon>Pterygota</taxon>
        <taxon>Neoptera</taxon>
        <taxon>Endopterygota</taxon>
        <taxon>Lepidoptera</taxon>
        <taxon>Glossata</taxon>
        <taxon>Ditrysia</taxon>
        <taxon>Papilionoidea</taxon>
        <taxon>Pieridae</taxon>
        <taxon>Pierinae</taxon>
        <taxon>Pieris</taxon>
    </lineage>
</organism>